<evidence type="ECO:0000313" key="1">
    <source>
        <dbReference type="EMBL" id="GLQ73903.1"/>
    </source>
</evidence>
<gene>
    <name evidence="1" type="ORF">GCM10007932_32630</name>
</gene>
<reference evidence="2" key="1">
    <citation type="journal article" date="2019" name="Int. J. Syst. Evol. Microbiol.">
        <title>The Global Catalogue of Microorganisms (GCM) 10K type strain sequencing project: providing services to taxonomists for standard genome sequencing and annotation.</title>
        <authorList>
            <consortium name="The Broad Institute Genomics Platform"/>
            <consortium name="The Broad Institute Genome Sequencing Center for Infectious Disease"/>
            <person name="Wu L."/>
            <person name="Ma J."/>
        </authorList>
    </citation>
    <scope>NUCLEOTIDE SEQUENCE [LARGE SCALE GENOMIC DNA]</scope>
    <source>
        <strain evidence="2">NBRC 15640</strain>
    </source>
</reference>
<comment type="caution">
    <text evidence="1">The sequence shown here is derived from an EMBL/GenBank/DDBJ whole genome shotgun (WGS) entry which is preliminary data.</text>
</comment>
<organism evidence="1 2">
    <name type="scientific">Vibrio penaeicida</name>
    <dbReference type="NCBI Taxonomy" id="104609"/>
    <lineage>
        <taxon>Bacteria</taxon>
        <taxon>Pseudomonadati</taxon>
        <taxon>Pseudomonadota</taxon>
        <taxon>Gammaproteobacteria</taxon>
        <taxon>Vibrionales</taxon>
        <taxon>Vibrionaceae</taxon>
        <taxon>Vibrio</taxon>
    </lineage>
</organism>
<keyword evidence="2" id="KW-1185">Reference proteome</keyword>
<dbReference type="EMBL" id="BSNX01000041">
    <property type="protein sequence ID" value="GLQ73903.1"/>
    <property type="molecule type" value="Genomic_DNA"/>
</dbReference>
<dbReference type="AlphaFoldDB" id="A0AAV5NTS8"/>
<dbReference type="RefSeq" id="WP_126609626.1">
    <property type="nucleotide sequence ID" value="NZ_AP025145.1"/>
</dbReference>
<accession>A0AAV5NTS8</accession>
<evidence type="ECO:0000313" key="2">
    <source>
        <dbReference type="Proteomes" id="UP001156690"/>
    </source>
</evidence>
<proteinExistence type="predicted"/>
<sequence>MKLKDDPRCYTDVCVNGKWFHYDHCTQNAYMLKGGNSPSIELAKIPETEIELIEMLSNIN</sequence>
<protein>
    <submittedName>
        <fullName evidence="1">Uncharacterized protein</fullName>
    </submittedName>
</protein>
<name>A0AAV5NTS8_9VIBR</name>
<dbReference type="Proteomes" id="UP001156690">
    <property type="component" value="Unassembled WGS sequence"/>
</dbReference>